<keyword evidence="2" id="KW-0645">Protease</keyword>
<dbReference type="Gene3D" id="3.40.395.10">
    <property type="entry name" value="Adenoviral Proteinase, Chain A"/>
    <property type="match status" value="1"/>
</dbReference>
<dbReference type="InterPro" id="IPR038765">
    <property type="entry name" value="Papain-like_cys_pep_sf"/>
</dbReference>
<dbReference type="Proteomes" id="UP000626092">
    <property type="component" value="Unassembled WGS sequence"/>
</dbReference>
<feature type="region of interest" description="Disordered" evidence="5">
    <location>
        <begin position="191"/>
        <end position="210"/>
    </location>
</feature>
<name>A0A834LYD9_RHOSS</name>
<evidence type="ECO:0000256" key="3">
    <source>
        <dbReference type="ARBA" id="ARBA00022801"/>
    </source>
</evidence>
<sequence>MVATTMQVTGYKDKNPIYADMSFYGVITEIWQLDYNALRIPVFKCDWVDNKRGVKVDELGFTLVELGKIGHKSDSFILASQAKQVFYVEDQLDPKWSIVLEPPQRRYNSDGGDELDDWFVERQDITLPEVDTTDDGSDDSISAHIRADCEGTMGSSQNLPSNGQEAVLSTDPKCKKRKNRLSTLNFADNVDEDAQLSPDPGSNIRRGRGSTFLPDVIKDRSSGVRKVVKYNKRGQAIGETRAKYSSYLGVLARTMVPIDRTWKKVSDENKEMLWRCVKSSVEMAYNIAHSMPVNQTTFDVDQHSRKNVLSAIAANCRTFRKALTRYIRAYKSDLDIISRPPAIYSFIEREHWDAFVKHRLTKDFEKHSDDQRGRQRENKFRHRLGRKGYANFEQEQIKMIKKSIDGAEDEVAEGEDVDDADEIDRSILWKKSRQNKNGEYANEDIEEQAAMIDEFTKQAQEVNLDLGGSTDILALALCKHERSRVRGIGDFVTPTAYFQMPRRGGHSHCQEKIKALQTAMSQMKNQFHAMSQQVPHTPQSEHVSSNTIKSYNIGSPQLNSLTMENMVRTRNDMPPDPKSKTKKSQPCKLAVGSLNYIVAHGTMFEKVGPEEPLHTVPLGEANVRVSIDFVIQKDAILPVPIAGEMYVVGDATGYHVAWPKNLILFGNEGASKNLAMDGNKGAPETPAWDANQATSSNVDSDKYLESLRSFDDYVETVAYKEAFTITLDEDMFGANVEVPLQRVDMEYMSQMKELSVTCIMLYMSQLYRVIKSANLGRKFFFVNPCAISGTTKQGSQSALLANLLKDAENDQLVFIPYNLGFHWVLFVIDLSYPTVYYLDSLHGATNPNLKLIIKTAIKICDNAKNMRRTVDWKEVECPEQPSTVECGFFVMRFMKDLVADPSMLCRRDFNGKKTYTQAEIDEVRIEWMNFVIELDI</sequence>
<dbReference type="PANTHER" id="PTHR33018">
    <property type="entry name" value="OS10G0338966 PROTEIN-RELATED"/>
    <property type="match status" value="1"/>
</dbReference>
<evidence type="ECO:0000313" key="7">
    <source>
        <dbReference type="EMBL" id="KAF7153074.1"/>
    </source>
</evidence>
<proteinExistence type="inferred from homology"/>
<feature type="coiled-coil region" evidence="4">
    <location>
        <begin position="506"/>
        <end position="533"/>
    </location>
</feature>
<evidence type="ECO:0000256" key="5">
    <source>
        <dbReference type="SAM" id="MobiDB-lite"/>
    </source>
</evidence>
<protein>
    <recommendedName>
        <fullName evidence="6">Ubiquitin-like protease family profile domain-containing protein</fullName>
    </recommendedName>
</protein>
<evidence type="ECO:0000256" key="4">
    <source>
        <dbReference type="SAM" id="Coils"/>
    </source>
</evidence>
<dbReference type="GO" id="GO:0006508">
    <property type="term" value="P:proteolysis"/>
    <property type="evidence" value="ECO:0007669"/>
    <property type="project" value="UniProtKB-KW"/>
</dbReference>
<keyword evidence="3" id="KW-0378">Hydrolase</keyword>
<accession>A0A834LYD9</accession>
<evidence type="ECO:0000259" key="6">
    <source>
        <dbReference type="PROSITE" id="PS50600"/>
    </source>
</evidence>
<dbReference type="InterPro" id="IPR003653">
    <property type="entry name" value="Peptidase_C48_C"/>
</dbReference>
<evidence type="ECO:0000256" key="1">
    <source>
        <dbReference type="ARBA" id="ARBA00005234"/>
    </source>
</evidence>
<feature type="domain" description="Ubiquitin-like protease family profile" evidence="6">
    <location>
        <begin position="738"/>
        <end position="897"/>
    </location>
</feature>
<gene>
    <name evidence="7" type="ORF">RHSIM_Rhsim01G0018900</name>
</gene>
<dbReference type="AlphaFoldDB" id="A0A834LYD9"/>
<dbReference type="EMBL" id="WJXA01000001">
    <property type="protein sequence ID" value="KAF7153074.1"/>
    <property type="molecule type" value="Genomic_DNA"/>
</dbReference>
<dbReference type="OrthoDB" id="1869436at2759"/>
<evidence type="ECO:0000256" key="2">
    <source>
        <dbReference type="ARBA" id="ARBA00022670"/>
    </source>
</evidence>
<keyword evidence="8" id="KW-1185">Reference proteome</keyword>
<dbReference type="Pfam" id="PF26133">
    <property type="entry name" value="DUF8039"/>
    <property type="match status" value="1"/>
</dbReference>
<organism evidence="7 8">
    <name type="scientific">Rhododendron simsii</name>
    <name type="common">Sims's rhododendron</name>
    <dbReference type="NCBI Taxonomy" id="118357"/>
    <lineage>
        <taxon>Eukaryota</taxon>
        <taxon>Viridiplantae</taxon>
        <taxon>Streptophyta</taxon>
        <taxon>Embryophyta</taxon>
        <taxon>Tracheophyta</taxon>
        <taxon>Spermatophyta</taxon>
        <taxon>Magnoliopsida</taxon>
        <taxon>eudicotyledons</taxon>
        <taxon>Gunneridae</taxon>
        <taxon>Pentapetalae</taxon>
        <taxon>asterids</taxon>
        <taxon>Ericales</taxon>
        <taxon>Ericaceae</taxon>
        <taxon>Ericoideae</taxon>
        <taxon>Rhodoreae</taxon>
        <taxon>Rhododendron</taxon>
    </lineage>
</organism>
<comment type="caution">
    <text evidence="7">The sequence shown here is derived from an EMBL/GenBank/DDBJ whole genome shotgun (WGS) entry which is preliminary data.</text>
</comment>
<dbReference type="PROSITE" id="PS50600">
    <property type="entry name" value="ULP_PROTEASE"/>
    <property type="match status" value="1"/>
</dbReference>
<dbReference type="GO" id="GO:0008234">
    <property type="term" value="F:cysteine-type peptidase activity"/>
    <property type="evidence" value="ECO:0007669"/>
    <property type="project" value="InterPro"/>
</dbReference>
<dbReference type="Pfam" id="PF02902">
    <property type="entry name" value="Peptidase_C48"/>
    <property type="match status" value="1"/>
</dbReference>
<keyword evidence="4" id="KW-0175">Coiled coil</keyword>
<dbReference type="Pfam" id="PF13952">
    <property type="entry name" value="DUF4216"/>
    <property type="match status" value="1"/>
</dbReference>
<evidence type="ECO:0000313" key="8">
    <source>
        <dbReference type="Proteomes" id="UP000626092"/>
    </source>
</evidence>
<comment type="similarity">
    <text evidence="1">Belongs to the peptidase C48 family.</text>
</comment>
<dbReference type="SUPFAM" id="SSF54001">
    <property type="entry name" value="Cysteine proteinases"/>
    <property type="match status" value="1"/>
</dbReference>
<dbReference type="PANTHER" id="PTHR33018:SF31">
    <property type="entry name" value="TRANSPOSASE, PTTA_EN_SPM, PLANT"/>
    <property type="match status" value="1"/>
</dbReference>
<dbReference type="InterPro" id="IPR058352">
    <property type="entry name" value="DUF8039"/>
</dbReference>
<dbReference type="InterPro" id="IPR025312">
    <property type="entry name" value="DUF4216"/>
</dbReference>
<reference evidence="7" key="1">
    <citation type="submission" date="2019-11" db="EMBL/GenBank/DDBJ databases">
        <authorList>
            <person name="Liu Y."/>
            <person name="Hou J."/>
            <person name="Li T.-Q."/>
            <person name="Guan C.-H."/>
            <person name="Wu X."/>
            <person name="Wu H.-Z."/>
            <person name="Ling F."/>
            <person name="Zhang R."/>
            <person name="Shi X.-G."/>
            <person name="Ren J.-P."/>
            <person name="Chen E.-F."/>
            <person name="Sun J.-M."/>
        </authorList>
    </citation>
    <scope>NUCLEOTIDE SEQUENCE</scope>
    <source>
        <strain evidence="7">Adult_tree_wgs_1</strain>
        <tissue evidence="7">Leaves</tissue>
    </source>
</reference>